<dbReference type="RefSeq" id="WP_248254899.1">
    <property type="nucleotide sequence ID" value="NZ_JAIWJX010000004.1"/>
</dbReference>
<evidence type="ECO:0000313" key="1">
    <source>
        <dbReference type="EMBL" id="MCK6259534.1"/>
    </source>
</evidence>
<accession>A0A9X1XEW1</accession>
<dbReference type="SUPFAM" id="SSF52540">
    <property type="entry name" value="P-loop containing nucleoside triphosphate hydrolases"/>
    <property type="match status" value="1"/>
</dbReference>
<organism evidence="1 2">
    <name type="scientific">Fictibacillus marinisediminis</name>
    <dbReference type="NCBI Taxonomy" id="2878389"/>
    <lineage>
        <taxon>Bacteria</taxon>
        <taxon>Bacillati</taxon>
        <taxon>Bacillota</taxon>
        <taxon>Bacilli</taxon>
        <taxon>Bacillales</taxon>
        <taxon>Fictibacillaceae</taxon>
        <taxon>Fictibacillus</taxon>
    </lineage>
</organism>
<protein>
    <submittedName>
        <fullName evidence="1">Uncharacterized protein</fullName>
    </submittedName>
</protein>
<gene>
    <name evidence="1" type="ORF">LCY76_23470</name>
</gene>
<dbReference type="InterPro" id="IPR027417">
    <property type="entry name" value="P-loop_NTPase"/>
</dbReference>
<dbReference type="AlphaFoldDB" id="A0A9X1XEW1"/>
<sequence length="449" mass="52565">MYLLSGIVDESLKEIVSADLAKIYPDYIQVELEYSTGEASYEDVPSKVIIIVLEDTFVNFEFKEMEYKERYPSLEQILYFCFNGSEPDACKEAVCFENHLSYKTWLKGQKAMVKVTGKQHIPEFHEQFEKDPVIQDKNTMIEQEEDVVEVSETNQDNKNIMNWEEKILILKESLAPPIWQRTRTQKTIAIWSPITNVGVSTFVINFALYLSKMPISVGVIEMLGTNYRIKSLLKQYSTQPQNWHSFSTYLFEENINPTDVKWEYAGVNWYPVNPAKDMKYEWDEKSLYLYFNAMKFNDVLLMDLPTGKLENFIESQLSSVNELWILVNNQVHQVLEWKDHIKQLEKKGISCHLVFHRDHSITQKEQLAERLGIPIIAAIPDMHHQMINNEYQNYPLIKQRGAEQVLEDGYKNLTMHLFGIEPDNPKSMIHTIKNVKDKIQRGLIWKSKV</sequence>
<name>A0A9X1XEW1_9BACL</name>
<dbReference type="Proteomes" id="UP001139011">
    <property type="component" value="Unassembled WGS sequence"/>
</dbReference>
<evidence type="ECO:0000313" key="2">
    <source>
        <dbReference type="Proteomes" id="UP001139011"/>
    </source>
</evidence>
<proteinExistence type="predicted"/>
<dbReference type="EMBL" id="JAIWJX010000004">
    <property type="protein sequence ID" value="MCK6259534.1"/>
    <property type="molecule type" value="Genomic_DNA"/>
</dbReference>
<dbReference type="Gene3D" id="3.40.50.300">
    <property type="entry name" value="P-loop containing nucleotide triphosphate hydrolases"/>
    <property type="match status" value="1"/>
</dbReference>
<comment type="caution">
    <text evidence="1">The sequence shown here is derived from an EMBL/GenBank/DDBJ whole genome shotgun (WGS) entry which is preliminary data.</text>
</comment>
<reference evidence="1" key="1">
    <citation type="submission" date="2021-09" db="EMBL/GenBank/DDBJ databases">
        <title>Genome analysis of Fictibacillus sp. KIGAM418 isolated from marine sediment.</title>
        <authorList>
            <person name="Seo M.-J."/>
            <person name="Cho E.-S."/>
            <person name="Hwang C.Y."/>
        </authorList>
    </citation>
    <scope>NUCLEOTIDE SEQUENCE</scope>
    <source>
        <strain evidence="1">KIGAM418</strain>
    </source>
</reference>
<keyword evidence="2" id="KW-1185">Reference proteome</keyword>